<dbReference type="KEGG" id="tnl:113502033"/>
<sequence>MDVVFYSLLIFALLVVNIVSMRNFHIPHPYFHAIQHRDYPLDDSSSSEGVILRAHRRHNRHSSSDCSASEHQYNCKCSCQKCKKKPKKSCCRDFCATHCPGQSNILVVPYPVPFMLQTGPGNNTDTGMLLREAPPDRINITHETVTATTEATTVAITAETTTTTIATTETTTVTTSQPSSFSTTTKRVLTTPVTRRTLDSLRYTLAPQSLKKYYSNGAGYKRFRILPDKGSRRIYQSNQRPAKFEELPKYGIVPIPENLAMNLMHQIRNDQRREEFMRRRQVNKNILEYG</sequence>
<name>A0A7E5WES9_TRINI</name>
<keyword evidence="2" id="KW-1185">Reference proteome</keyword>
<accession>A0A7E5WES9</accession>
<feature type="chain" id="PRO_5028990256" evidence="1">
    <location>
        <begin position="21"/>
        <end position="290"/>
    </location>
</feature>
<dbReference type="InParanoid" id="A0A7E5WES9"/>
<proteinExistence type="predicted"/>
<feature type="signal peptide" evidence="1">
    <location>
        <begin position="1"/>
        <end position="20"/>
    </location>
</feature>
<evidence type="ECO:0000313" key="2">
    <source>
        <dbReference type="Proteomes" id="UP000322000"/>
    </source>
</evidence>
<gene>
    <name evidence="3" type="primary">LOC113502033</name>
</gene>
<organism evidence="2 3">
    <name type="scientific">Trichoplusia ni</name>
    <name type="common">Cabbage looper</name>
    <dbReference type="NCBI Taxonomy" id="7111"/>
    <lineage>
        <taxon>Eukaryota</taxon>
        <taxon>Metazoa</taxon>
        <taxon>Ecdysozoa</taxon>
        <taxon>Arthropoda</taxon>
        <taxon>Hexapoda</taxon>
        <taxon>Insecta</taxon>
        <taxon>Pterygota</taxon>
        <taxon>Neoptera</taxon>
        <taxon>Endopterygota</taxon>
        <taxon>Lepidoptera</taxon>
        <taxon>Glossata</taxon>
        <taxon>Ditrysia</taxon>
        <taxon>Noctuoidea</taxon>
        <taxon>Noctuidae</taxon>
        <taxon>Plusiinae</taxon>
        <taxon>Trichoplusia</taxon>
    </lineage>
</organism>
<protein>
    <submittedName>
        <fullName evidence="3">Uncharacterized protein LOC113502033 isoform X1</fullName>
    </submittedName>
</protein>
<dbReference type="GeneID" id="113502033"/>
<keyword evidence="1" id="KW-0732">Signal</keyword>
<evidence type="ECO:0000256" key="1">
    <source>
        <dbReference type="SAM" id="SignalP"/>
    </source>
</evidence>
<reference evidence="3" key="1">
    <citation type="submission" date="2025-08" db="UniProtKB">
        <authorList>
            <consortium name="RefSeq"/>
        </authorList>
    </citation>
    <scope>IDENTIFICATION</scope>
</reference>
<evidence type="ECO:0000313" key="3">
    <source>
        <dbReference type="RefSeq" id="XP_026739199.1"/>
    </source>
</evidence>
<dbReference type="Proteomes" id="UP000322000">
    <property type="component" value="Chromosome 16"/>
</dbReference>
<dbReference type="RefSeq" id="XP_026739199.1">
    <property type="nucleotide sequence ID" value="XM_026883398.1"/>
</dbReference>
<dbReference type="OrthoDB" id="7466648at2759"/>
<dbReference type="AlphaFoldDB" id="A0A7E5WES9"/>